<protein>
    <recommendedName>
        <fullName evidence="4">Transmembrane protein</fullName>
    </recommendedName>
</protein>
<reference evidence="3" key="2">
    <citation type="journal article" date="2021" name="Sci. Data">
        <title>Chromosome-scale genome sequencing, assembly and annotation of six genomes from subfamily Leishmaniinae.</title>
        <authorList>
            <person name="Almutairi H."/>
            <person name="Urbaniak M.D."/>
            <person name="Bates M.D."/>
            <person name="Jariyapan N."/>
            <person name="Kwakye-Nuako G."/>
            <person name="Thomaz Soccol V."/>
            <person name="Al-Salem W.S."/>
            <person name="Dillon R.J."/>
            <person name="Bates P.A."/>
            <person name="Gatherer D."/>
        </authorList>
    </citation>
    <scope>NUCLEOTIDE SEQUENCE [LARGE SCALE GENOMIC DNA]</scope>
</reference>
<dbReference type="RefSeq" id="XP_067062855.1">
    <property type="nucleotide sequence ID" value="XM_067207287.1"/>
</dbReference>
<evidence type="ECO:0000313" key="2">
    <source>
        <dbReference type="EMBL" id="KAG5477948.1"/>
    </source>
</evidence>
<dbReference type="AlphaFoldDB" id="A0A836HAL3"/>
<gene>
    <name evidence="2" type="ORF">LSCM4_05343</name>
</gene>
<accession>A0A836HAL3</accession>
<name>A0A836HAL3_9TRYP</name>
<reference evidence="3" key="1">
    <citation type="journal article" date="2021" name="Microbiol. Resour. Announc.">
        <title>LGAAP: Leishmaniinae Genome Assembly and Annotation Pipeline.</title>
        <authorList>
            <person name="Almutairi H."/>
            <person name="Urbaniak M.D."/>
            <person name="Bates M.D."/>
            <person name="Jariyapan N."/>
            <person name="Kwakye-Nuako G."/>
            <person name="Thomaz-Soccol V."/>
            <person name="Al-Salem W.S."/>
            <person name="Dillon R.J."/>
            <person name="Bates P.A."/>
            <person name="Gatherer D."/>
        </authorList>
    </citation>
    <scope>NUCLEOTIDE SEQUENCE [LARGE SCALE GENOMIC DNA]</scope>
</reference>
<comment type="caution">
    <text evidence="2">The sequence shown here is derived from an EMBL/GenBank/DDBJ whole genome shotgun (WGS) entry which is preliminary data.</text>
</comment>
<organism evidence="2 3">
    <name type="scientific">Leishmania orientalis</name>
    <dbReference type="NCBI Taxonomy" id="2249476"/>
    <lineage>
        <taxon>Eukaryota</taxon>
        <taxon>Discoba</taxon>
        <taxon>Euglenozoa</taxon>
        <taxon>Kinetoplastea</taxon>
        <taxon>Metakinetoplastina</taxon>
        <taxon>Trypanosomatida</taxon>
        <taxon>Trypanosomatidae</taxon>
        <taxon>Leishmaniinae</taxon>
        <taxon>Leishmania</taxon>
    </lineage>
</organism>
<proteinExistence type="predicted"/>
<dbReference type="PANTHER" id="PTHR33604:SF3">
    <property type="entry name" value="OSJNBA0004B13.7 PROTEIN"/>
    <property type="match status" value="1"/>
</dbReference>
<dbReference type="EMBL" id="JAFHLR010000024">
    <property type="protein sequence ID" value="KAG5477948.1"/>
    <property type="molecule type" value="Genomic_DNA"/>
</dbReference>
<keyword evidence="1" id="KW-0812">Transmembrane</keyword>
<evidence type="ECO:0000256" key="1">
    <source>
        <dbReference type="SAM" id="Phobius"/>
    </source>
</evidence>
<dbReference type="GeneID" id="92361221"/>
<keyword evidence="1" id="KW-0472">Membrane</keyword>
<keyword evidence="3" id="KW-1185">Reference proteome</keyword>
<evidence type="ECO:0000313" key="3">
    <source>
        <dbReference type="Proteomes" id="UP000674143"/>
    </source>
</evidence>
<keyword evidence="1" id="KW-1133">Transmembrane helix</keyword>
<dbReference type="Proteomes" id="UP000674143">
    <property type="component" value="Unassembled WGS sequence"/>
</dbReference>
<sequence length="360" mass="39795">MFEAAGRGPYGRGPRKPQRALSILGVAVTLAILFFVGFMLTSRPIISEQTEISSQAYTRALMEIREEWVDPDARPTEHPDAAVVDKDRLLRLYRLRVFVVVKEVEVPKLTGLLDSLRDCNYSQRVFPIDISVHVLGSASAVPLVRWPHGRFDIYPHRLHGNAFPSVLPMMADMWQPQSDFELGMFLTASARVSPHWFQWVFNALRQYASSSTETYFKLATREISETGKARLISPLSETLSGFALGMPVAGTGASTVVTVFATQPSVWSIFTASFWKAVLAHAGPDAEADIEPESWKSFLGIAATKLGDGKHRFLYPPLEKFGALACDATRKCTITELNAAQVAELVNLPASLDQVPRSQA</sequence>
<dbReference type="KEGG" id="loi:92361221"/>
<dbReference type="SMR" id="A0A836HAL3"/>
<feature type="transmembrane region" description="Helical" evidence="1">
    <location>
        <begin position="20"/>
        <end position="40"/>
    </location>
</feature>
<evidence type="ECO:0008006" key="4">
    <source>
        <dbReference type="Google" id="ProtNLM"/>
    </source>
</evidence>
<dbReference type="PANTHER" id="PTHR33604">
    <property type="entry name" value="OSJNBA0004B13.7 PROTEIN"/>
    <property type="match status" value="1"/>
</dbReference>